<dbReference type="EMBL" id="CP040819">
    <property type="protein sequence ID" value="QDL94244.1"/>
    <property type="molecule type" value="Genomic_DNA"/>
</dbReference>
<evidence type="ECO:0000256" key="3">
    <source>
        <dbReference type="PIRSR" id="PIRSR006241-50"/>
    </source>
</evidence>
<dbReference type="OrthoDB" id="9786584at2"/>
<evidence type="ECO:0000256" key="2">
    <source>
        <dbReference type="PIRNR" id="PIRNR006241"/>
    </source>
</evidence>
<dbReference type="PANTHER" id="PTHR43489">
    <property type="entry name" value="ISOMERASE"/>
    <property type="match status" value="1"/>
</dbReference>
<feature type="active site" description="Proton donor/acceptor" evidence="3">
    <location>
        <position position="141"/>
    </location>
</feature>
<proteinExistence type="inferred from homology"/>
<sequence length="261" mass="28497">MPLFAANLTMMFTEKPFMERFAAAAAAGFREVEYLFPYDHSAEAIAAALEVNGLRQALFNCPPGDWEAGERGLACLPGREAEFEASLDTALAYAEIIGVPRLHLMAGLGSAADPEQRATYLRSVARAAERLDAAGLQLVLEPINPIDMPGYFLNDFDLAAAIIAEVGAPNVALQFDFYHCQRIHGDLCRRFGEMAAITGHVQIAGVPGRHEPDVGEIRYDTVFALLDRLDYRGAVGCEYRPAGETEAGLGWFHPWRAPVRA</sequence>
<dbReference type="FunFam" id="3.20.20.150:FF:000007">
    <property type="entry name" value="Hydroxypyruvate isomerase"/>
    <property type="match status" value="1"/>
</dbReference>
<dbReference type="Proteomes" id="UP000305888">
    <property type="component" value="Plasmid pD4M1A"/>
</dbReference>
<dbReference type="Gene3D" id="3.20.20.150">
    <property type="entry name" value="Divalent-metal-dependent TIM barrel enzymes"/>
    <property type="match status" value="1"/>
</dbReference>
<organism evidence="5 6">
    <name type="scientific">Paroceanicella profunda</name>
    <dbReference type="NCBI Taxonomy" id="2579971"/>
    <lineage>
        <taxon>Bacteria</taxon>
        <taxon>Pseudomonadati</taxon>
        <taxon>Pseudomonadota</taxon>
        <taxon>Alphaproteobacteria</taxon>
        <taxon>Rhodobacterales</taxon>
        <taxon>Paracoccaceae</taxon>
        <taxon>Paroceanicella</taxon>
    </lineage>
</organism>
<dbReference type="SUPFAM" id="SSF51658">
    <property type="entry name" value="Xylose isomerase-like"/>
    <property type="match status" value="1"/>
</dbReference>
<dbReference type="KEGG" id="ppru:FDP22_20620"/>
<dbReference type="InterPro" id="IPR053398">
    <property type="entry name" value="HPT_OtnI_isomerases"/>
</dbReference>
<dbReference type="NCBIfam" id="NF043033">
    <property type="entry name" value="OxoTetrIsom"/>
    <property type="match status" value="1"/>
</dbReference>
<gene>
    <name evidence="5" type="ORF">FDP22_20620</name>
</gene>
<keyword evidence="6" id="KW-1185">Reference proteome</keyword>
<comment type="similarity">
    <text evidence="2">Belongs to the hyi family.</text>
</comment>
<dbReference type="GO" id="GO:0008903">
    <property type="term" value="F:hydroxypyruvate isomerase activity"/>
    <property type="evidence" value="ECO:0007669"/>
    <property type="project" value="TreeGrafter"/>
</dbReference>
<dbReference type="InterPro" id="IPR050417">
    <property type="entry name" value="Sugar_Epim/Isomerase"/>
</dbReference>
<keyword evidence="5" id="KW-0614">Plasmid</keyword>
<dbReference type="InterPro" id="IPR026040">
    <property type="entry name" value="HyI-like"/>
</dbReference>
<name>A0A5B8G2E1_9RHOB</name>
<dbReference type="PIRSF" id="PIRSF006241">
    <property type="entry name" value="HyI"/>
    <property type="match status" value="1"/>
</dbReference>
<dbReference type="GO" id="GO:0046487">
    <property type="term" value="P:glyoxylate metabolic process"/>
    <property type="evidence" value="ECO:0007669"/>
    <property type="project" value="TreeGrafter"/>
</dbReference>
<protein>
    <submittedName>
        <fullName evidence="5">Hydroxypyruvate isomerase family protein</fullName>
    </submittedName>
</protein>
<dbReference type="AlphaFoldDB" id="A0A5B8G2E1"/>
<keyword evidence="1 2" id="KW-0413">Isomerase</keyword>
<dbReference type="RefSeq" id="WP_138574023.1">
    <property type="nucleotide sequence ID" value="NZ_CP040819.1"/>
</dbReference>
<dbReference type="InterPro" id="IPR036237">
    <property type="entry name" value="Xyl_isomerase-like_sf"/>
</dbReference>
<evidence type="ECO:0000256" key="1">
    <source>
        <dbReference type="ARBA" id="ARBA00023235"/>
    </source>
</evidence>
<accession>A0A5B8G2E1</accession>
<evidence type="ECO:0000313" key="5">
    <source>
        <dbReference type="EMBL" id="QDL94244.1"/>
    </source>
</evidence>
<reference evidence="5 6" key="1">
    <citation type="submission" date="2019-06" db="EMBL/GenBank/DDBJ databases">
        <title>Genome sequence of Rhodobacteraceae bacterium D4M1.</title>
        <authorList>
            <person name="Cao J."/>
        </authorList>
    </citation>
    <scope>NUCLEOTIDE SEQUENCE [LARGE SCALE GENOMIC DNA]</scope>
    <source>
        <strain evidence="5 6">D4M1</strain>
        <plasmid evidence="6">pd4m1a</plasmid>
    </source>
</reference>
<keyword evidence="5" id="KW-0670">Pyruvate</keyword>
<geneLocation type="plasmid" evidence="6">
    <name>pd4m1a</name>
</geneLocation>
<feature type="active site" description="Proton donor/acceptor" evidence="3">
    <location>
        <position position="238"/>
    </location>
</feature>
<feature type="domain" description="Xylose isomerase-like TIM barrel" evidence="4">
    <location>
        <begin position="21"/>
        <end position="252"/>
    </location>
</feature>
<dbReference type="PANTHER" id="PTHR43489:SF6">
    <property type="entry name" value="HYDROXYPYRUVATE ISOMERASE-RELATED"/>
    <property type="match status" value="1"/>
</dbReference>
<evidence type="ECO:0000259" key="4">
    <source>
        <dbReference type="Pfam" id="PF01261"/>
    </source>
</evidence>
<dbReference type="Pfam" id="PF01261">
    <property type="entry name" value="AP_endonuc_2"/>
    <property type="match status" value="1"/>
</dbReference>
<evidence type="ECO:0000313" key="6">
    <source>
        <dbReference type="Proteomes" id="UP000305888"/>
    </source>
</evidence>
<dbReference type="InterPro" id="IPR013022">
    <property type="entry name" value="Xyl_isomerase-like_TIM-brl"/>
</dbReference>